<dbReference type="InterPro" id="IPR011333">
    <property type="entry name" value="SKP1/BTB/POZ_sf"/>
</dbReference>
<reference evidence="2" key="1">
    <citation type="submission" date="2023-10" db="EMBL/GenBank/DDBJ databases">
        <title>Genome assembly of Pristionchus species.</title>
        <authorList>
            <person name="Yoshida K."/>
            <person name="Sommer R.J."/>
        </authorList>
    </citation>
    <scope>NUCLEOTIDE SEQUENCE</scope>
    <source>
        <strain evidence="2">RS0144</strain>
    </source>
</reference>
<proteinExistence type="predicted"/>
<dbReference type="Proteomes" id="UP001432027">
    <property type="component" value="Unassembled WGS sequence"/>
</dbReference>
<dbReference type="EMBL" id="BTSX01000004">
    <property type="protein sequence ID" value="GMS97720.1"/>
    <property type="molecule type" value="Genomic_DNA"/>
</dbReference>
<feature type="non-terminal residue" evidence="2">
    <location>
        <position position="1"/>
    </location>
</feature>
<evidence type="ECO:0000313" key="2">
    <source>
        <dbReference type="EMBL" id="GMS97720.1"/>
    </source>
</evidence>
<keyword evidence="3" id="KW-1185">Reference proteome</keyword>
<organism evidence="2 3">
    <name type="scientific">Pristionchus entomophagus</name>
    <dbReference type="NCBI Taxonomy" id="358040"/>
    <lineage>
        <taxon>Eukaryota</taxon>
        <taxon>Metazoa</taxon>
        <taxon>Ecdysozoa</taxon>
        <taxon>Nematoda</taxon>
        <taxon>Chromadorea</taxon>
        <taxon>Rhabditida</taxon>
        <taxon>Rhabditina</taxon>
        <taxon>Diplogasteromorpha</taxon>
        <taxon>Diplogasteroidea</taxon>
        <taxon>Neodiplogasteridae</taxon>
        <taxon>Pristionchus</taxon>
    </lineage>
</organism>
<dbReference type="PROSITE" id="PS50097">
    <property type="entry name" value="BTB"/>
    <property type="match status" value="1"/>
</dbReference>
<feature type="non-terminal residue" evidence="2">
    <location>
        <position position="86"/>
    </location>
</feature>
<accession>A0AAV5TTB6</accession>
<dbReference type="InterPro" id="IPR000210">
    <property type="entry name" value="BTB/POZ_dom"/>
</dbReference>
<evidence type="ECO:0000259" key="1">
    <source>
        <dbReference type="PROSITE" id="PS50097"/>
    </source>
</evidence>
<dbReference type="PANTHER" id="PTHR47022:SF1">
    <property type="entry name" value="BTB AND MATH DOMAIN-CONTAINING PROTEIN 36-RELATED"/>
    <property type="match status" value="1"/>
</dbReference>
<dbReference type="SUPFAM" id="SSF54695">
    <property type="entry name" value="POZ domain"/>
    <property type="match status" value="1"/>
</dbReference>
<protein>
    <recommendedName>
        <fullName evidence="1">BTB domain-containing protein</fullName>
    </recommendedName>
</protein>
<dbReference type="CDD" id="cd18186">
    <property type="entry name" value="BTB_POZ_ZBTB_KLHL-like"/>
    <property type="match status" value="1"/>
</dbReference>
<dbReference type="AlphaFoldDB" id="A0AAV5TTB6"/>
<dbReference type="Gene3D" id="3.30.710.10">
    <property type="entry name" value="Potassium Channel Kv1.1, Chain A"/>
    <property type="match status" value="1"/>
</dbReference>
<sequence>YMVADKFKIEFRIKILHSETLEPIADPSKFSSPNRMSNVILKVQEKKLHVSKELLAVHSPVFEALFFGNFAEKGKDEVEIKDVVYE</sequence>
<evidence type="ECO:0000313" key="3">
    <source>
        <dbReference type="Proteomes" id="UP001432027"/>
    </source>
</evidence>
<dbReference type="PANTHER" id="PTHR47022">
    <property type="entry name" value="BTB AND MATH DOMAIN-CONTAINING PROTEIN 36-RELATED"/>
    <property type="match status" value="1"/>
</dbReference>
<name>A0AAV5TTB6_9BILA</name>
<comment type="caution">
    <text evidence="2">The sequence shown here is derived from an EMBL/GenBank/DDBJ whole genome shotgun (WGS) entry which is preliminary data.</text>
</comment>
<gene>
    <name evidence="2" type="ORF">PENTCL1PPCAC_19895</name>
</gene>
<feature type="domain" description="BTB" evidence="1">
    <location>
        <begin position="37"/>
        <end position="86"/>
    </location>
</feature>
<dbReference type="Pfam" id="PF00651">
    <property type="entry name" value="BTB"/>
    <property type="match status" value="1"/>
</dbReference>